<organism evidence="1 2">
    <name type="scientific">Streptomyces alanosinicus</name>
    <dbReference type="NCBI Taxonomy" id="68171"/>
    <lineage>
        <taxon>Bacteria</taxon>
        <taxon>Bacillati</taxon>
        <taxon>Actinomycetota</taxon>
        <taxon>Actinomycetes</taxon>
        <taxon>Kitasatosporales</taxon>
        <taxon>Streptomycetaceae</taxon>
        <taxon>Streptomyces</taxon>
    </lineage>
</organism>
<evidence type="ECO:0000313" key="1">
    <source>
        <dbReference type="EMBL" id="GHE02873.1"/>
    </source>
</evidence>
<comment type="caution">
    <text evidence="1">The sequence shown here is derived from an EMBL/GenBank/DDBJ whole genome shotgun (WGS) entry which is preliminary data.</text>
</comment>
<accession>A0A918YG55</accession>
<evidence type="ECO:0000313" key="2">
    <source>
        <dbReference type="Proteomes" id="UP000655443"/>
    </source>
</evidence>
<reference evidence="1" key="2">
    <citation type="submission" date="2020-09" db="EMBL/GenBank/DDBJ databases">
        <authorList>
            <person name="Sun Q."/>
            <person name="Ohkuma M."/>
        </authorList>
    </citation>
    <scope>NUCLEOTIDE SEQUENCE</scope>
    <source>
        <strain evidence="1">JCM 4714</strain>
    </source>
</reference>
<proteinExistence type="predicted"/>
<dbReference type="AlphaFoldDB" id="A0A918YG55"/>
<protein>
    <recommendedName>
        <fullName evidence="3">ATP-dependent helicase</fullName>
    </recommendedName>
</protein>
<gene>
    <name evidence="1" type="ORF">GCM10010339_27770</name>
</gene>
<reference evidence="1" key="1">
    <citation type="journal article" date="2014" name="Int. J. Syst. Evol. Microbiol.">
        <title>Complete genome sequence of Corynebacterium casei LMG S-19264T (=DSM 44701T), isolated from a smear-ripened cheese.</title>
        <authorList>
            <consortium name="US DOE Joint Genome Institute (JGI-PGF)"/>
            <person name="Walter F."/>
            <person name="Albersmeier A."/>
            <person name="Kalinowski J."/>
            <person name="Ruckert C."/>
        </authorList>
    </citation>
    <scope>NUCLEOTIDE SEQUENCE</scope>
    <source>
        <strain evidence="1">JCM 4714</strain>
    </source>
</reference>
<name>A0A918YG55_9ACTN</name>
<sequence length="119" mass="13042">MQSHPTTPPPELSELARCCTVFLPGEPARTGRLAFWRRDGAVPPTVADGTQTELDIVMPTDGGVEPVRTPVLVLSAHRALPLLTRARELPQRHRSADFWGAACRLAPHFLPCTSWHVAC</sequence>
<dbReference type="EMBL" id="BMVG01000005">
    <property type="protein sequence ID" value="GHE02873.1"/>
    <property type="molecule type" value="Genomic_DNA"/>
</dbReference>
<keyword evidence="2" id="KW-1185">Reference proteome</keyword>
<dbReference type="RefSeq" id="WP_189952062.1">
    <property type="nucleotide sequence ID" value="NZ_BMVG01000005.1"/>
</dbReference>
<evidence type="ECO:0008006" key="3">
    <source>
        <dbReference type="Google" id="ProtNLM"/>
    </source>
</evidence>
<dbReference type="Proteomes" id="UP000655443">
    <property type="component" value="Unassembled WGS sequence"/>
</dbReference>